<comment type="caution">
    <text evidence="1">The sequence shown here is derived from an EMBL/GenBank/DDBJ whole genome shotgun (WGS) entry which is preliminary data.</text>
</comment>
<protein>
    <submittedName>
        <fullName evidence="1">Uncharacterized protein</fullName>
    </submittedName>
</protein>
<reference evidence="1" key="1">
    <citation type="submission" date="2018-08" db="EMBL/GenBank/DDBJ databases">
        <title>A genome reference for cultivated species of the human gut microbiota.</title>
        <authorList>
            <person name="Zou Y."/>
            <person name="Xue W."/>
            <person name="Luo G."/>
        </authorList>
    </citation>
    <scope>NUCLEOTIDE SEQUENCE [LARGE SCALE GENOMIC DNA]</scope>
    <source>
        <strain evidence="1">TF05-5AC</strain>
    </source>
</reference>
<sequence>MTEFCVSDFLDMVYEDITGKFVSPLEFAGDQWEAYKAGRKKEIKCLLRLDYLEENYQEELHYSLLESKKPGGESTVVIEKYRVDRIRRLPLCVYMLRPGEWNGKAILYLNGHDPRGARGAFAEDDTGKETLGMAMASLGYLVLVPELFAFGEAKRRDASEETDACTSCSMLESHLLNCGLSLAGLRVFEAMKTLDFAEAAFGVHAFGAYGISGGGHVCNYTGVLEDRVEAVMLSGYPNLYKYSILAMDHCICNYVPGQLEAGESHQVTALAAPKKLLAMNGRKDPIFPLQGSLEAFQYLDSVYERLGVPERCTHILFEGGHEVSVGDVCRWLKVNY</sequence>
<dbReference type="Proteomes" id="UP000260812">
    <property type="component" value="Unassembled WGS sequence"/>
</dbReference>
<proteinExistence type="predicted"/>
<dbReference type="Gene3D" id="3.40.50.1820">
    <property type="entry name" value="alpha/beta hydrolase"/>
    <property type="match status" value="1"/>
</dbReference>
<organism evidence="1 2">
    <name type="scientific">Eisenbergiella massiliensis</name>
    <dbReference type="NCBI Taxonomy" id="1720294"/>
    <lineage>
        <taxon>Bacteria</taxon>
        <taxon>Bacillati</taxon>
        <taxon>Bacillota</taxon>
        <taxon>Clostridia</taxon>
        <taxon>Lachnospirales</taxon>
        <taxon>Lachnospiraceae</taxon>
        <taxon>Eisenbergiella</taxon>
    </lineage>
</organism>
<dbReference type="GeneID" id="97985473"/>
<dbReference type="RefSeq" id="WP_117543353.1">
    <property type="nucleotide sequence ID" value="NZ_QVLV01000001.1"/>
</dbReference>
<dbReference type="EMBL" id="QVLV01000001">
    <property type="protein sequence ID" value="RGE64920.1"/>
    <property type="molecule type" value="Genomic_DNA"/>
</dbReference>
<dbReference type="AlphaFoldDB" id="A0A3E3ICX0"/>
<accession>A0A3E3ICX0</accession>
<name>A0A3E3ICX0_9FIRM</name>
<dbReference type="InterPro" id="IPR029058">
    <property type="entry name" value="AB_hydrolase_fold"/>
</dbReference>
<evidence type="ECO:0000313" key="1">
    <source>
        <dbReference type="EMBL" id="RGE64920.1"/>
    </source>
</evidence>
<gene>
    <name evidence="1" type="ORF">DXC51_00880</name>
</gene>
<keyword evidence="2" id="KW-1185">Reference proteome</keyword>
<dbReference type="SUPFAM" id="SSF53474">
    <property type="entry name" value="alpha/beta-Hydrolases"/>
    <property type="match status" value="1"/>
</dbReference>
<evidence type="ECO:0000313" key="2">
    <source>
        <dbReference type="Proteomes" id="UP000260812"/>
    </source>
</evidence>